<dbReference type="InterPro" id="IPR051532">
    <property type="entry name" value="Ester_Hydrolysis_Enzymes"/>
</dbReference>
<dbReference type="Pfam" id="PF13472">
    <property type="entry name" value="Lipase_GDSL_2"/>
    <property type="match status" value="1"/>
</dbReference>
<evidence type="ECO:0000313" key="3">
    <source>
        <dbReference type="Proteomes" id="UP000199200"/>
    </source>
</evidence>
<evidence type="ECO:0000313" key="2">
    <source>
        <dbReference type="EMBL" id="SEI94465.1"/>
    </source>
</evidence>
<dbReference type="RefSeq" id="WP_092050256.1">
    <property type="nucleotide sequence ID" value="NZ_FNZF01000001.1"/>
</dbReference>
<name>A0A1H6V2H9_9BACL</name>
<protein>
    <submittedName>
        <fullName evidence="2">Lysophospholipase L1</fullName>
    </submittedName>
</protein>
<sequence length="230" mass="25913">MKKWLVVSVLLNVLLIGAAGFMIYMNGGERFIKAQWRAMTSDKSFSEYYLTKTSVFKESPDAPVDKAFVGDSLTDYGAFGEYFSDERVINRGVYDDTSELVLNRIDEVAGREPKEAYLMVGINDIIKGVRAETYEKNLRGIVEAFDPGTTELTLFSILPVNHDLVGNAVKDEEINNFNEIVRQIAEDHGAKFVDLHPHFLDAKGQLDKQYTVDGVHLNGKGYDVWLESMK</sequence>
<dbReference type="EMBL" id="FNZF01000001">
    <property type="protein sequence ID" value="SEI94465.1"/>
    <property type="molecule type" value="Genomic_DNA"/>
</dbReference>
<dbReference type="InterPro" id="IPR013830">
    <property type="entry name" value="SGNH_hydro"/>
</dbReference>
<keyword evidence="3" id="KW-1185">Reference proteome</keyword>
<dbReference type="AlphaFoldDB" id="A0A1H6V2H9"/>
<dbReference type="InterPro" id="IPR036514">
    <property type="entry name" value="SGNH_hydro_sf"/>
</dbReference>
<proteinExistence type="predicted"/>
<organism evidence="2 3">
    <name type="scientific">Bhargavaea ginsengi</name>
    <dbReference type="NCBI Taxonomy" id="426757"/>
    <lineage>
        <taxon>Bacteria</taxon>
        <taxon>Bacillati</taxon>
        <taxon>Bacillota</taxon>
        <taxon>Bacilli</taxon>
        <taxon>Bacillales</taxon>
        <taxon>Caryophanaceae</taxon>
        <taxon>Bhargavaea</taxon>
    </lineage>
</organism>
<dbReference type="SUPFAM" id="SSF52266">
    <property type="entry name" value="SGNH hydrolase"/>
    <property type="match status" value="1"/>
</dbReference>
<dbReference type="OrthoDB" id="2513075at2"/>
<dbReference type="Gene3D" id="3.40.50.1110">
    <property type="entry name" value="SGNH hydrolase"/>
    <property type="match status" value="1"/>
</dbReference>
<accession>A0A1H6V2H9</accession>
<feature type="domain" description="SGNH hydrolase-type esterase" evidence="1">
    <location>
        <begin position="68"/>
        <end position="223"/>
    </location>
</feature>
<dbReference type="STRING" id="426757.SAMN04488127_0855"/>
<reference evidence="3" key="1">
    <citation type="submission" date="2016-10" db="EMBL/GenBank/DDBJ databases">
        <authorList>
            <person name="Varghese N."/>
            <person name="Submissions S."/>
        </authorList>
    </citation>
    <scope>NUCLEOTIDE SEQUENCE [LARGE SCALE GENOMIC DNA]</scope>
    <source>
        <strain evidence="3">CGMCC 1.6763</strain>
    </source>
</reference>
<dbReference type="PANTHER" id="PTHR30383:SF5">
    <property type="entry name" value="SGNH HYDROLASE-TYPE ESTERASE DOMAIN-CONTAINING PROTEIN"/>
    <property type="match status" value="1"/>
</dbReference>
<dbReference type="PANTHER" id="PTHR30383">
    <property type="entry name" value="THIOESTERASE 1/PROTEASE 1/LYSOPHOSPHOLIPASE L1"/>
    <property type="match status" value="1"/>
</dbReference>
<dbReference type="Proteomes" id="UP000199200">
    <property type="component" value="Unassembled WGS sequence"/>
</dbReference>
<dbReference type="GO" id="GO:0004622">
    <property type="term" value="F:phosphatidylcholine lysophospholipase activity"/>
    <property type="evidence" value="ECO:0007669"/>
    <property type="project" value="TreeGrafter"/>
</dbReference>
<evidence type="ECO:0000259" key="1">
    <source>
        <dbReference type="Pfam" id="PF13472"/>
    </source>
</evidence>
<gene>
    <name evidence="2" type="ORF">SAMN04488127_0855</name>
</gene>